<reference evidence="4 5" key="1">
    <citation type="submission" date="2016-07" db="EMBL/GenBank/DDBJ databases">
        <title>Pervasive Adenine N6-methylation of Active Genes in Fungi.</title>
        <authorList>
            <consortium name="DOE Joint Genome Institute"/>
            <person name="Mondo S.J."/>
            <person name="Dannebaum R.O."/>
            <person name="Kuo R.C."/>
            <person name="Labutti K."/>
            <person name="Haridas S."/>
            <person name="Kuo A."/>
            <person name="Salamov A."/>
            <person name="Ahrendt S.R."/>
            <person name="Lipzen A."/>
            <person name="Sullivan W."/>
            <person name="Andreopoulos W.B."/>
            <person name="Clum A."/>
            <person name="Lindquist E."/>
            <person name="Daum C."/>
            <person name="Ramamoorthy G.K."/>
            <person name="Gryganskyi A."/>
            <person name="Culley D."/>
            <person name="Magnuson J.K."/>
            <person name="James T.Y."/>
            <person name="O'Malley M.A."/>
            <person name="Stajich J.E."/>
            <person name="Spatafora J.W."/>
            <person name="Visel A."/>
            <person name="Grigoriev I.V."/>
        </authorList>
    </citation>
    <scope>NUCLEOTIDE SEQUENCE [LARGE SCALE GENOMIC DNA]</scope>
    <source>
        <strain evidence="4 5">NRRL 3301</strain>
    </source>
</reference>
<organism evidence="4 5">
    <name type="scientific">Hesseltinella vesiculosa</name>
    <dbReference type="NCBI Taxonomy" id="101127"/>
    <lineage>
        <taxon>Eukaryota</taxon>
        <taxon>Fungi</taxon>
        <taxon>Fungi incertae sedis</taxon>
        <taxon>Mucoromycota</taxon>
        <taxon>Mucoromycotina</taxon>
        <taxon>Mucoromycetes</taxon>
        <taxon>Mucorales</taxon>
        <taxon>Cunninghamellaceae</taxon>
        <taxon>Hesseltinella</taxon>
    </lineage>
</organism>
<evidence type="ECO:0000256" key="2">
    <source>
        <dbReference type="SAM" id="SignalP"/>
    </source>
</evidence>
<comment type="caution">
    <text evidence="4">The sequence shown here is derived from an EMBL/GenBank/DDBJ whole genome shotgun (WGS) entry which is preliminary data.</text>
</comment>
<feature type="signal peptide" evidence="2">
    <location>
        <begin position="1"/>
        <end position="19"/>
    </location>
</feature>
<protein>
    <recommendedName>
        <fullName evidence="3">Yeast cell wall synthesis Kre9/Knh1-like N-terminal domain-containing protein</fullName>
    </recommendedName>
</protein>
<gene>
    <name evidence="4" type="ORF">DM01DRAFT_1403195</name>
</gene>
<accession>A0A1X2GYM0</accession>
<dbReference type="AlphaFoldDB" id="A0A1X2GYM0"/>
<dbReference type="InterPro" id="IPR018466">
    <property type="entry name" value="Kre9/Knh1-like_N"/>
</dbReference>
<evidence type="ECO:0000313" key="5">
    <source>
        <dbReference type="Proteomes" id="UP000242146"/>
    </source>
</evidence>
<dbReference type="OrthoDB" id="5589325at2759"/>
<keyword evidence="5" id="KW-1185">Reference proteome</keyword>
<evidence type="ECO:0000256" key="1">
    <source>
        <dbReference type="ARBA" id="ARBA00022729"/>
    </source>
</evidence>
<proteinExistence type="predicted"/>
<evidence type="ECO:0000313" key="4">
    <source>
        <dbReference type="EMBL" id="ORX62744.1"/>
    </source>
</evidence>
<feature type="chain" id="PRO_5012100656" description="Yeast cell wall synthesis Kre9/Knh1-like N-terminal domain-containing protein" evidence="2">
    <location>
        <begin position="20"/>
        <end position="185"/>
    </location>
</feature>
<feature type="domain" description="Yeast cell wall synthesis Kre9/Knh1-like N-terminal" evidence="3">
    <location>
        <begin position="31"/>
        <end position="120"/>
    </location>
</feature>
<dbReference type="InterPro" id="IPR052982">
    <property type="entry name" value="SRP1/TIP1-like"/>
</dbReference>
<keyword evidence="1 2" id="KW-0732">Signal</keyword>
<dbReference type="Pfam" id="PF10342">
    <property type="entry name" value="Kre9_KNH"/>
    <property type="match status" value="1"/>
</dbReference>
<name>A0A1X2GYM0_9FUNG</name>
<dbReference type="Proteomes" id="UP000242146">
    <property type="component" value="Unassembled WGS sequence"/>
</dbReference>
<dbReference type="EMBL" id="MCGT01000001">
    <property type="protein sequence ID" value="ORX62744.1"/>
    <property type="molecule type" value="Genomic_DNA"/>
</dbReference>
<dbReference type="PANTHER" id="PTHR40633:SF1">
    <property type="entry name" value="GPI ANCHORED SERINE-THREONINE RICH PROTEIN (AFU_ORTHOLOGUE AFUA_1G03630)"/>
    <property type="match status" value="1"/>
</dbReference>
<dbReference type="PANTHER" id="PTHR40633">
    <property type="entry name" value="MATRIX PROTEIN, PUTATIVE (AFU_ORTHOLOGUE AFUA_8G05410)-RELATED"/>
    <property type="match status" value="1"/>
</dbReference>
<sequence>MKFATVTALFAAAVSSVLAQNYTNGGVSITSPGLGNVWTAGTTQMISYTVNDPSVTTLQGIVLYGGDQSNLTPYLVIDTNVPANGSYTWNIPKNVQTLPAYSIVLKTSQANPSYSPYFTIMGVSTGGINATSININNLPTQTGASSGASASSSSSTGKPSSAATSVKAGAVAVAGVFVSAALLLT</sequence>
<evidence type="ECO:0000259" key="3">
    <source>
        <dbReference type="Pfam" id="PF10342"/>
    </source>
</evidence>